<sequence length="76" mass="8738">MEPDKAIEKLEQKKEWLTQLLEQLKSKQQNNVGSGSKDVRFFRPVSLQQQIESVKKSIADTSDSITIINKMVGYKK</sequence>
<dbReference type="EMBL" id="LNGC01000019">
    <property type="protein sequence ID" value="KYC52629.1"/>
    <property type="molecule type" value="Genomic_DNA"/>
</dbReference>
<dbReference type="AlphaFoldDB" id="A0A150J5W1"/>
<gene>
    <name evidence="1" type="ORF">AMQ22_00679</name>
</gene>
<accession>A0A150J5W1</accession>
<reference evidence="1 2" key="1">
    <citation type="journal article" date="2016" name="ISME J.">
        <title>Chasing the elusive Euryarchaeota class WSA2: genomes reveal a uniquely fastidious methyl-reducing methanogen.</title>
        <authorList>
            <person name="Nobu M.K."/>
            <person name="Narihiro T."/>
            <person name="Kuroda K."/>
            <person name="Mei R."/>
            <person name="Liu W.T."/>
        </authorList>
    </citation>
    <scope>NUCLEOTIDE SEQUENCE [LARGE SCALE GENOMIC DNA]</scope>
    <source>
        <strain evidence="1">U1lsi0528_Bin055</strain>
    </source>
</reference>
<evidence type="ECO:0000313" key="2">
    <source>
        <dbReference type="Proteomes" id="UP000075398"/>
    </source>
</evidence>
<evidence type="ECO:0000313" key="1">
    <source>
        <dbReference type="EMBL" id="KYC52629.1"/>
    </source>
</evidence>
<dbReference type="Proteomes" id="UP000075398">
    <property type="component" value="Unassembled WGS sequence"/>
</dbReference>
<protein>
    <submittedName>
        <fullName evidence="1">Uncharacterized protein</fullName>
    </submittedName>
</protein>
<name>A0A150J5W1_9EURY</name>
<proteinExistence type="predicted"/>
<comment type="caution">
    <text evidence="1">The sequence shown here is derived from an EMBL/GenBank/DDBJ whole genome shotgun (WGS) entry which is preliminary data.</text>
</comment>
<organism evidence="1 2">
    <name type="scientific">Candidatus Methanofastidiosum methylothiophilum</name>
    <dbReference type="NCBI Taxonomy" id="1705564"/>
    <lineage>
        <taxon>Archaea</taxon>
        <taxon>Methanobacteriati</taxon>
        <taxon>Methanobacteriota</taxon>
        <taxon>Stenosarchaea group</taxon>
        <taxon>Candidatus Methanofastidiosia</taxon>
        <taxon>Candidatus Methanofastidiosales</taxon>
        <taxon>Candidatus Methanofastidiosaceae</taxon>
        <taxon>Candidatus Methanofastidiosum</taxon>
    </lineage>
</organism>